<gene>
    <name evidence="2" type="ORF">HA72_1134</name>
    <name evidence="3" type="ORF">MsedA_1150</name>
    <name evidence="4" type="ORF">MsedB_1152</name>
    <name evidence="5" type="ORF">MsedC_1150</name>
    <name evidence="6" type="ORF">MsedD_1151</name>
    <name evidence="7" type="ORF">MsedE_1153</name>
</gene>
<evidence type="ECO:0000313" key="12">
    <source>
        <dbReference type="Proteomes" id="UP000062475"/>
    </source>
</evidence>
<evidence type="ECO:0000313" key="13">
    <source>
        <dbReference type="Proteomes" id="UP000068832"/>
    </source>
</evidence>
<dbReference type="Proteomes" id="UP000029084">
    <property type="component" value="Chromosome"/>
</dbReference>
<evidence type="ECO:0000313" key="8">
    <source>
        <dbReference type="Proteomes" id="UP000029084"/>
    </source>
</evidence>
<reference evidence="10 11" key="2">
    <citation type="journal article" date="2015" name="Genome Announc.">
        <title>Complete Genome Sequences of Evolved Arsenate-Resistant Metallosphaera sedula Strains.</title>
        <authorList>
            <person name="Ai C."/>
            <person name="McCarthy S."/>
            <person name="Schackwitz W."/>
            <person name="Martin J."/>
            <person name="Lipzen A."/>
            <person name="Blum P."/>
        </authorList>
    </citation>
    <scope>NUCLEOTIDE SEQUENCE [LARGE SCALE GENOMIC DNA]</scope>
    <source>
        <strain evidence="5 11">ARS120-1</strain>
        <strain evidence="6 10">ARS120-2</strain>
        <strain evidence="3 13">ARS50-1</strain>
        <strain evidence="4 12">ARS50-2</strain>
    </source>
</reference>
<feature type="coiled-coil region" evidence="1">
    <location>
        <begin position="363"/>
        <end position="415"/>
    </location>
</feature>
<dbReference type="GeneID" id="91755611"/>
<dbReference type="EMBL" id="CP012174">
    <property type="protein sequence ID" value="AKV78660.1"/>
    <property type="molecule type" value="Genomic_DNA"/>
</dbReference>
<evidence type="ECO:0000313" key="2">
    <source>
        <dbReference type="EMBL" id="AIM27281.1"/>
    </source>
</evidence>
<proteinExistence type="predicted"/>
<dbReference type="Proteomes" id="UP000068832">
    <property type="component" value="Chromosome"/>
</dbReference>
<dbReference type="EMBL" id="CP012176">
    <property type="protein sequence ID" value="AKV83148.1"/>
    <property type="molecule type" value="Genomic_DNA"/>
</dbReference>
<organism evidence="2 8">
    <name type="scientific">Metallosphaera sedula</name>
    <dbReference type="NCBI Taxonomy" id="43687"/>
    <lineage>
        <taxon>Archaea</taxon>
        <taxon>Thermoproteota</taxon>
        <taxon>Thermoprotei</taxon>
        <taxon>Sulfolobales</taxon>
        <taxon>Sulfolobaceae</taxon>
        <taxon>Metallosphaera</taxon>
    </lineage>
</organism>
<reference evidence="2 8" key="1">
    <citation type="journal article" date="2014" name="J. Bacteriol.">
        <title>Role of an Archaeal PitA Transporter in the Copper and Arsenic Resistance of Metallosphaera sedula, an Extreme Thermoacidophile.</title>
        <authorList>
            <person name="McCarthy S."/>
            <person name="Ai C."/>
            <person name="Wheaton G."/>
            <person name="Tevatia R."/>
            <person name="Eckrich V."/>
            <person name="Kelly R."/>
            <person name="Blum P."/>
        </authorList>
    </citation>
    <scope>NUCLEOTIDE SEQUENCE [LARGE SCALE GENOMIC DNA]</scope>
    <source>
        <strain evidence="2 8">CuR1</strain>
    </source>
</reference>
<dbReference type="Proteomes" id="UP000062398">
    <property type="component" value="Chromosome"/>
</dbReference>
<dbReference type="OrthoDB" id="30146at2157"/>
<accession>A0A088E4N7</accession>
<evidence type="ECO:0000313" key="9">
    <source>
        <dbReference type="Proteomes" id="UP000056255"/>
    </source>
</evidence>
<evidence type="ECO:0000313" key="4">
    <source>
        <dbReference type="EMBL" id="AKV76408.1"/>
    </source>
</evidence>
<evidence type="ECO:0000313" key="7">
    <source>
        <dbReference type="EMBL" id="AKV83148.1"/>
    </source>
</evidence>
<dbReference type="Proteomes" id="UP000061362">
    <property type="component" value="Chromosome"/>
</dbReference>
<evidence type="ECO:0000313" key="3">
    <source>
        <dbReference type="EMBL" id="AKV74169.1"/>
    </source>
</evidence>
<keyword evidence="1" id="KW-0175">Coiled coil</keyword>
<dbReference type="EMBL" id="CP012173">
    <property type="protein sequence ID" value="AKV76408.1"/>
    <property type="molecule type" value="Genomic_DNA"/>
</dbReference>
<dbReference type="PATRIC" id="fig|43687.5.peg.1184"/>
<evidence type="ECO:0000313" key="11">
    <source>
        <dbReference type="Proteomes" id="UP000062398"/>
    </source>
</evidence>
<dbReference type="Proteomes" id="UP000056255">
    <property type="component" value="Chromosome"/>
</dbReference>
<evidence type="ECO:0000256" key="1">
    <source>
        <dbReference type="SAM" id="Coils"/>
    </source>
</evidence>
<name>A0A088E4N7_9CREN</name>
<protein>
    <submittedName>
        <fullName evidence="2">Uncharacterized protein</fullName>
    </submittedName>
</protein>
<dbReference type="EMBL" id="CP008822">
    <property type="protein sequence ID" value="AIM27281.1"/>
    <property type="molecule type" value="Genomic_DNA"/>
</dbReference>
<dbReference type="EMBL" id="CP012175">
    <property type="protein sequence ID" value="AKV80905.1"/>
    <property type="molecule type" value="Genomic_DNA"/>
</dbReference>
<dbReference type="RefSeq" id="WP_012021082.1">
    <property type="nucleotide sequence ID" value="NZ_AP019770.1"/>
</dbReference>
<evidence type="ECO:0000313" key="5">
    <source>
        <dbReference type="EMBL" id="AKV78660.1"/>
    </source>
</evidence>
<evidence type="ECO:0000313" key="10">
    <source>
        <dbReference type="Proteomes" id="UP000061362"/>
    </source>
</evidence>
<sequence length="1455" mass="165041">MSLSLENFIGSAVSNILDGVHDLKSFILVLTPPGSSRGEIVRRLAGKLEDVEFLVYEELYKRLNDQDLRSRFKPLRGLSVEGKDILEYIKGDYSNIKEALSTRRVAIVPRSTMDAVVLVRRLREELGRDWGSAKKHVVINHLSSIFKRELEESRSQFTLIETRHELLRRDDVVKELVRESEGISLALWNREGKLGEKLESGVKAIRALSPGSVGFDELARDFAGELKVIMPTVVLTSVAYVAGAMLVAPVIQALVLADGLTAISLAIGRFLEEFTKRVGIYAVKEPIKKFSERFLGWLTKKGEARNKFLKSMGQLLKAVIVAQEFVVDDRFEGIVDEVASEWGLDVDTFRNFIDNTYKVATQRVATKEDVDKIQEEMNKILEEVDKRLTELEKKVEELTRDIEKIEGELETTQVLEGVYRDPTILGINLERKTLRVEDVEYALVVDKNFENYSREIMDRIARGDFVILTGSKGIGKSVLIKYSLAELLKSKVSPYVVYEAKELTVVHNVKRLHYIADNAFGEVPIIYYDPSVPEHYEPGQDLTPETKVANTVKQLMRFYQRRSESGKQVPVMLVLPSDVLQLVIDNLLMNNKGLETYEVEFVKERVVNIDLRTSQFLSGVIRSYSGGICAEEVYERLGKEVYERYRDGYTLVARYVGEWLKANKCSVEDVEQAIGAGAGVAKAFISQYIYKAILGGDDNIESFKEKFRKYALAFAARAFLGRMPPKWLIGRVPAVINNKGKSEIAYDVPIHLEFPDHVGRWLSMKHEDLIEETIEDIIDGKLSKELKKYEGVGRLGTVVNGAEGMEKVIKWTLDNLMKIKGSINVKVAVIDVFFTAAANRLLSEEEQVLRSHPHELAMVVGLAHTPYPIPIELLLETDEGELVKELRDWILVGNEMPPSVRVLLHEKASLFRDFIDACGMVNELYREVKESGRVKLTRVFEALGLLVITGGEFGKECLDKANRIIGKYIEYVQLAITPIHGLKELARRLIENGEYDEMVRLLHKITLQDQNTAEEIHSEVVLPNHDVFHARLSWAGKLIYMMTLSRLSKVDDWTRLASETVNDICRDESLHGVRCLYAKARSYPLIAVHKSMIGKLDEANKYVDEAVKAMEELSKRSREELVRGLENALRLRSSFMDISETIDKELKSVRAHLYHHTAIVKMNVDLGVALNYAKEVCDISREIGLMNDIASTCGLRARLNFLSGNVENGVKEFGELWKEALDKTFTEMDRGGVSSTLAHYLVSLLAVNDLSRVEEEYGTFRPFLVNKPIYWAIVAGLMRVYGLRVEDFYEARRDAIMEEAPTPFRKVLLCLEVDGECETMCQSIEDLDDRILCCELIQAKDNPKLMKSLIISTPKEKYRDILSQLLKDIDDPYEITEIGVSPSGSFLSFVEVLRFIIEGKLNKARLIAEFWRNDSRSRGKPVPEGLWNELGKSLSGDRCSNDCRMALIKLFYLQA</sequence>
<evidence type="ECO:0000313" key="6">
    <source>
        <dbReference type="EMBL" id="AKV80905.1"/>
    </source>
</evidence>
<reference evidence="7 9" key="3">
    <citation type="submission" date="2015-07" db="EMBL/GenBank/DDBJ databases">
        <title>Physiological, transcriptional responses and genome re-sequencing of acid resistant extremely thermoacidophilic Metallosphaera sedula SARC-M1.</title>
        <authorList>
            <person name="Ai C."/>
            <person name="McCarthy S."/>
            <person name="Eckrich V."/>
            <person name="Rudrappa D."/>
            <person name="Qiu G."/>
            <person name="Blum P."/>
        </authorList>
    </citation>
    <scope>NUCLEOTIDE SEQUENCE [LARGE SCALE GENOMIC DNA]</scope>
    <source>
        <strain evidence="7 9">SARC-M1</strain>
    </source>
</reference>
<dbReference type="Gene3D" id="3.90.20.10">
    <property type="match status" value="1"/>
</dbReference>
<dbReference type="EMBL" id="CP012172">
    <property type="protein sequence ID" value="AKV74169.1"/>
    <property type="molecule type" value="Genomic_DNA"/>
</dbReference>
<dbReference type="Proteomes" id="UP000062475">
    <property type="component" value="Chromosome"/>
</dbReference>